<name>A0A8S0RJG9_OLEEU</name>
<evidence type="ECO:0000313" key="2">
    <source>
        <dbReference type="Proteomes" id="UP000594638"/>
    </source>
</evidence>
<comment type="caution">
    <text evidence="1">The sequence shown here is derived from an EMBL/GenBank/DDBJ whole genome shotgun (WGS) entry which is preliminary data.</text>
</comment>
<accession>A0A8S0RJG9</accession>
<protein>
    <submittedName>
        <fullName evidence="1">Uncharacterized protein</fullName>
    </submittedName>
</protein>
<keyword evidence="2" id="KW-1185">Reference proteome</keyword>
<reference evidence="1 2" key="1">
    <citation type="submission" date="2019-12" db="EMBL/GenBank/DDBJ databases">
        <authorList>
            <person name="Alioto T."/>
            <person name="Alioto T."/>
            <person name="Gomez Garrido J."/>
        </authorList>
    </citation>
    <scope>NUCLEOTIDE SEQUENCE [LARGE SCALE GENOMIC DNA]</scope>
</reference>
<dbReference type="EMBL" id="CACTIH010003636">
    <property type="protein sequence ID" value="CAA2979917.1"/>
    <property type="molecule type" value="Genomic_DNA"/>
</dbReference>
<organism evidence="1 2">
    <name type="scientific">Olea europaea subsp. europaea</name>
    <dbReference type="NCBI Taxonomy" id="158383"/>
    <lineage>
        <taxon>Eukaryota</taxon>
        <taxon>Viridiplantae</taxon>
        <taxon>Streptophyta</taxon>
        <taxon>Embryophyta</taxon>
        <taxon>Tracheophyta</taxon>
        <taxon>Spermatophyta</taxon>
        <taxon>Magnoliopsida</taxon>
        <taxon>eudicotyledons</taxon>
        <taxon>Gunneridae</taxon>
        <taxon>Pentapetalae</taxon>
        <taxon>asterids</taxon>
        <taxon>lamiids</taxon>
        <taxon>Lamiales</taxon>
        <taxon>Oleaceae</taxon>
        <taxon>Oleeae</taxon>
        <taxon>Olea</taxon>
    </lineage>
</organism>
<dbReference type="Proteomes" id="UP000594638">
    <property type="component" value="Unassembled WGS sequence"/>
</dbReference>
<evidence type="ECO:0000313" key="1">
    <source>
        <dbReference type="EMBL" id="CAA2979917.1"/>
    </source>
</evidence>
<dbReference type="Gramene" id="OE9A065080T1">
    <property type="protein sequence ID" value="OE9A065080C1"/>
    <property type="gene ID" value="OE9A065080"/>
</dbReference>
<dbReference type="AlphaFoldDB" id="A0A8S0RJG9"/>
<gene>
    <name evidence="1" type="ORF">OLEA9_A065080</name>
</gene>
<proteinExistence type="predicted"/>
<sequence>MPVLTEHFEQQNIQSEVENNEKIHPQIYDSTHNNNVNFDYNPQLPHVKSKKDSSGCTFAQDNVAIPYIEQIGTNLQAMPGVFIPNEPFLFSFNSVTSGNHKAFDTDQPNEPG</sequence>